<keyword evidence="1" id="KW-0732">Signal</keyword>
<evidence type="ECO:0000313" key="5">
    <source>
        <dbReference type="Proteomes" id="UP001642260"/>
    </source>
</evidence>
<dbReference type="EMBL" id="CAKOAT010354043">
    <property type="protein sequence ID" value="CAH8363192.1"/>
    <property type="molecule type" value="Genomic_DNA"/>
</dbReference>
<dbReference type="Pfam" id="PF14365">
    <property type="entry name" value="Neprosin_AP"/>
    <property type="match status" value="1"/>
</dbReference>
<reference evidence="4 5" key="1">
    <citation type="submission" date="2022-03" db="EMBL/GenBank/DDBJ databases">
        <authorList>
            <person name="Macdonald S."/>
            <person name="Ahmed S."/>
            <person name="Newling K."/>
        </authorList>
    </citation>
    <scope>NUCLEOTIDE SEQUENCE [LARGE SCALE GENOMIC DNA]</scope>
</reference>
<evidence type="ECO:0000313" key="3">
    <source>
        <dbReference type="EMBL" id="CAH8362312.1"/>
    </source>
</evidence>
<name>A0ABC8KWL7_ERUVS</name>
<dbReference type="PANTHER" id="PTHR31589:SF2">
    <property type="entry name" value="ASLB (DUF239)-RELATED"/>
    <property type="match status" value="1"/>
</dbReference>
<dbReference type="PANTHER" id="PTHR31589">
    <property type="entry name" value="PROTEIN, PUTATIVE (DUF239)-RELATED-RELATED"/>
    <property type="match status" value="1"/>
</dbReference>
<comment type="caution">
    <text evidence="4">The sequence shown here is derived from an EMBL/GenBank/DDBJ whole genome shotgun (WGS) entry which is preliminary data.</text>
</comment>
<proteinExistence type="predicted"/>
<feature type="signal peptide" evidence="1">
    <location>
        <begin position="1"/>
        <end position="20"/>
    </location>
</feature>
<dbReference type="InterPro" id="IPR053168">
    <property type="entry name" value="Glutamic_endopeptidase"/>
</dbReference>
<keyword evidence="5" id="KW-1185">Reference proteome</keyword>
<feature type="non-terminal residue" evidence="4">
    <location>
        <position position="73"/>
    </location>
</feature>
<evidence type="ECO:0000256" key="1">
    <source>
        <dbReference type="SAM" id="SignalP"/>
    </source>
</evidence>
<evidence type="ECO:0000259" key="2">
    <source>
        <dbReference type="Pfam" id="PF14365"/>
    </source>
</evidence>
<dbReference type="Proteomes" id="UP001642260">
    <property type="component" value="Unassembled WGS sequence"/>
</dbReference>
<dbReference type="InterPro" id="IPR025521">
    <property type="entry name" value="Neprosin_propep"/>
</dbReference>
<dbReference type="AlphaFoldDB" id="A0ABC8KWL7"/>
<organism evidence="4 5">
    <name type="scientific">Eruca vesicaria subsp. sativa</name>
    <name type="common">Garden rocket</name>
    <name type="synonym">Eruca sativa</name>
    <dbReference type="NCBI Taxonomy" id="29727"/>
    <lineage>
        <taxon>Eukaryota</taxon>
        <taxon>Viridiplantae</taxon>
        <taxon>Streptophyta</taxon>
        <taxon>Embryophyta</taxon>
        <taxon>Tracheophyta</taxon>
        <taxon>Spermatophyta</taxon>
        <taxon>Magnoliopsida</taxon>
        <taxon>eudicotyledons</taxon>
        <taxon>Gunneridae</taxon>
        <taxon>Pentapetalae</taxon>
        <taxon>rosids</taxon>
        <taxon>malvids</taxon>
        <taxon>Brassicales</taxon>
        <taxon>Brassicaceae</taxon>
        <taxon>Brassiceae</taxon>
        <taxon>Eruca</taxon>
    </lineage>
</organism>
<evidence type="ECO:0000313" key="4">
    <source>
        <dbReference type="EMBL" id="CAH8363192.1"/>
    </source>
</evidence>
<feature type="chain" id="PRO_5044720835" description="Neprosin activation peptide domain-containing protein" evidence="1">
    <location>
        <begin position="21"/>
        <end position="73"/>
    </location>
</feature>
<gene>
    <name evidence="3" type="ORF">ERUC_LOCUS28068</name>
    <name evidence="4" type="ORF">ERUC_LOCUS28948</name>
</gene>
<dbReference type="EMBL" id="CAKOAT010330376">
    <property type="protein sequence ID" value="CAH8362312.1"/>
    <property type="molecule type" value="Genomic_DNA"/>
</dbReference>
<sequence length="73" mass="8271">MIRIFLTLAILCGLYNVNEAYGKATLDIDMKLKALNKPAVKTIKSEDGDIIDCVDIYKQHAFDHPALRNHKIQ</sequence>
<accession>A0ABC8KWL7</accession>
<protein>
    <recommendedName>
        <fullName evidence="2">Neprosin activation peptide domain-containing protein</fullName>
    </recommendedName>
</protein>
<feature type="domain" description="Neprosin activation peptide" evidence="2">
    <location>
        <begin position="42"/>
        <end position="73"/>
    </location>
</feature>